<gene>
    <name evidence="4" type="primary">glk</name>
    <name evidence="4" type="ORF">GCM10011273_18880</name>
</gene>
<evidence type="ECO:0000313" key="4">
    <source>
        <dbReference type="EMBL" id="GGZ32836.1"/>
    </source>
</evidence>
<protein>
    <submittedName>
        <fullName evidence="4">Glucokinase</fullName>
    </submittedName>
</protein>
<dbReference type="InterPro" id="IPR003836">
    <property type="entry name" value="Glucokinase"/>
</dbReference>
<keyword evidence="2" id="KW-0418">Kinase</keyword>
<dbReference type="PANTHER" id="PTHR47690:SF1">
    <property type="entry name" value="GLUCOKINASE"/>
    <property type="match status" value="1"/>
</dbReference>
<comment type="caution">
    <text evidence="4">The sequence shown here is derived from an EMBL/GenBank/DDBJ whole genome shotgun (WGS) entry which is preliminary data.</text>
</comment>
<reference evidence="4" key="1">
    <citation type="journal article" date="2014" name="Int. J. Syst. Evol. Microbiol.">
        <title>Complete genome sequence of Corynebacterium casei LMG S-19264T (=DSM 44701T), isolated from a smear-ripened cheese.</title>
        <authorList>
            <consortium name="US DOE Joint Genome Institute (JGI-PGF)"/>
            <person name="Walter F."/>
            <person name="Albersmeier A."/>
            <person name="Kalinowski J."/>
            <person name="Ruckert C."/>
        </authorList>
    </citation>
    <scope>NUCLEOTIDE SEQUENCE</scope>
    <source>
        <strain evidence="4">KCTC 32296</strain>
    </source>
</reference>
<organism evidence="4 5">
    <name type="scientific">Asticcacaulis endophyticus</name>
    <dbReference type="NCBI Taxonomy" id="1395890"/>
    <lineage>
        <taxon>Bacteria</taxon>
        <taxon>Pseudomonadati</taxon>
        <taxon>Pseudomonadota</taxon>
        <taxon>Alphaproteobacteria</taxon>
        <taxon>Caulobacterales</taxon>
        <taxon>Caulobacteraceae</taxon>
        <taxon>Asticcacaulis</taxon>
    </lineage>
</organism>
<dbReference type="EMBL" id="BMZB01000002">
    <property type="protein sequence ID" value="GGZ32836.1"/>
    <property type="molecule type" value="Genomic_DNA"/>
</dbReference>
<evidence type="ECO:0000256" key="1">
    <source>
        <dbReference type="ARBA" id="ARBA00022679"/>
    </source>
</evidence>
<name>A0A918UTJ0_9CAUL</name>
<dbReference type="Proteomes" id="UP000662572">
    <property type="component" value="Unassembled WGS sequence"/>
</dbReference>
<dbReference type="GO" id="GO:0006096">
    <property type="term" value="P:glycolytic process"/>
    <property type="evidence" value="ECO:0007669"/>
    <property type="project" value="InterPro"/>
</dbReference>
<keyword evidence="5" id="KW-1185">Reference proteome</keyword>
<dbReference type="Gene3D" id="3.30.420.40">
    <property type="match status" value="1"/>
</dbReference>
<comment type="similarity">
    <text evidence="3">Belongs to the bacterial glucokinase family.</text>
</comment>
<dbReference type="Pfam" id="PF02685">
    <property type="entry name" value="Glucokinase"/>
    <property type="match status" value="1"/>
</dbReference>
<proteinExistence type="inferred from homology"/>
<dbReference type="PANTHER" id="PTHR47690">
    <property type="entry name" value="GLUCOKINASE"/>
    <property type="match status" value="1"/>
</dbReference>
<dbReference type="CDD" id="cd24008">
    <property type="entry name" value="ASKHA_NBD_GLK"/>
    <property type="match status" value="1"/>
</dbReference>
<sequence length="318" mass="34444">MVALVLYVDFSYDNSVRMAVAALGERPPNARLYHCASLDDLDGALHNFLEGVDNPPLTGAAFSICGWERDGVFEMPNHAYRIDRSWIRRRLGVSRLNLVNDCVALSLAIGRLEVSERYLICGRAGDPLQTKAVIAIGRGLGTTAIIADDLGASMPLVLPCAGGFSDLPSTTDREYAVTRQLRGKYGQALRLHAVSTSGLSDVYGALRVLDGHPDIAWEVHYILGLARKGDDIANEAIALVTGWLAATASDMTLSLGAWGGVFLAGSFFDLLGELFDPDAFAVRFTDKGRYLAHLQDTPVHLVKTHQPEMLGLSTLFDL</sequence>
<reference evidence="4" key="2">
    <citation type="submission" date="2020-09" db="EMBL/GenBank/DDBJ databases">
        <authorList>
            <person name="Sun Q."/>
            <person name="Kim S."/>
        </authorList>
    </citation>
    <scope>NUCLEOTIDE SEQUENCE</scope>
    <source>
        <strain evidence="4">KCTC 32296</strain>
    </source>
</reference>
<keyword evidence="1" id="KW-0808">Transferase</keyword>
<dbReference type="GO" id="GO:0005536">
    <property type="term" value="F:D-glucose binding"/>
    <property type="evidence" value="ECO:0007669"/>
    <property type="project" value="InterPro"/>
</dbReference>
<dbReference type="GO" id="GO:0004340">
    <property type="term" value="F:glucokinase activity"/>
    <property type="evidence" value="ECO:0007669"/>
    <property type="project" value="InterPro"/>
</dbReference>
<evidence type="ECO:0000313" key="5">
    <source>
        <dbReference type="Proteomes" id="UP000662572"/>
    </source>
</evidence>
<evidence type="ECO:0000256" key="2">
    <source>
        <dbReference type="ARBA" id="ARBA00022777"/>
    </source>
</evidence>
<dbReference type="Gene3D" id="3.40.367.20">
    <property type="match status" value="1"/>
</dbReference>
<dbReference type="GO" id="GO:0005524">
    <property type="term" value="F:ATP binding"/>
    <property type="evidence" value="ECO:0007669"/>
    <property type="project" value="InterPro"/>
</dbReference>
<dbReference type="InterPro" id="IPR043129">
    <property type="entry name" value="ATPase_NBD"/>
</dbReference>
<dbReference type="SUPFAM" id="SSF53067">
    <property type="entry name" value="Actin-like ATPase domain"/>
    <property type="match status" value="1"/>
</dbReference>
<dbReference type="InterPro" id="IPR050201">
    <property type="entry name" value="Bacterial_glucokinase"/>
</dbReference>
<dbReference type="AlphaFoldDB" id="A0A918UTJ0"/>
<evidence type="ECO:0000256" key="3">
    <source>
        <dbReference type="RuleBase" id="RU004046"/>
    </source>
</evidence>
<dbReference type="GO" id="GO:0005829">
    <property type="term" value="C:cytosol"/>
    <property type="evidence" value="ECO:0007669"/>
    <property type="project" value="TreeGrafter"/>
</dbReference>
<dbReference type="RefSeq" id="WP_189486214.1">
    <property type="nucleotide sequence ID" value="NZ_BMZB01000002.1"/>
</dbReference>
<accession>A0A918UTJ0</accession>